<feature type="transmembrane region" description="Helical" evidence="2">
    <location>
        <begin position="91"/>
        <end position="112"/>
    </location>
</feature>
<feature type="transmembrane region" description="Helical" evidence="2">
    <location>
        <begin position="119"/>
        <end position="136"/>
    </location>
</feature>
<feature type="transmembrane region" description="Helical" evidence="2">
    <location>
        <begin position="247"/>
        <end position="267"/>
    </location>
</feature>
<evidence type="ECO:0000256" key="1">
    <source>
        <dbReference type="ARBA" id="ARBA00007362"/>
    </source>
</evidence>
<dbReference type="PANTHER" id="PTHR22911">
    <property type="entry name" value="ACYL-MALONYL CONDENSING ENZYME-RELATED"/>
    <property type="match status" value="1"/>
</dbReference>
<evidence type="ECO:0000313" key="5">
    <source>
        <dbReference type="Proteomes" id="UP000446866"/>
    </source>
</evidence>
<comment type="similarity">
    <text evidence="1">Belongs to the EamA transporter family.</text>
</comment>
<dbReference type="GO" id="GO:0016020">
    <property type="term" value="C:membrane"/>
    <property type="evidence" value="ECO:0007669"/>
    <property type="project" value="InterPro"/>
</dbReference>
<dbReference type="SUPFAM" id="SSF103481">
    <property type="entry name" value="Multidrug resistance efflux transporter EmrE"/>
    <property type="match status" value="2"/>
</dbReference>
<organism evidence="4 5">
    <name type="scientific">Anaerotruncus colihominis</name>
    <dbReference type="NCBI Taxonomy" id="169435"/>
    <lineage>
        <taxon>Bacteria</taxon>
        <taxon>Bacillati</taxon>
        <taxon>Bacillota</taxon>
        <taxon>Clostridia</taxon>
        <taxon>Eubacteriales</taxon>
        <taxon>Oscillospiraceae</taxon>
        <taxon>Anaerotruncus</taxon>
    </lineage>
</organism>
<keyword evidence="2" id="KW-0812">Transmembrane</keyword>
<dbReference type="RefSeq" id="WP_160201764.1">
    <property type="nucleotide sequence ID" value="NZ_QXWK01000012.1"/>
</dbReference>
<dbReference type="InterPro" id="IPR037185">
    <property type="entry name" value="EmrE-like"/>
</dbReference>
<dbReference type="InterPro" id="IPR000620">
    <property type="entry name" value="EamA_dom"/>
</dbReference>
<feature type="domain" description="EamA" evidence="3">
    <location>
        <begin position="155"/>
        <end position="289"/>
    </location>
</feature>
<protein>
    <recommendedName>
        <fullName evidence="3">EamA domain-containing protein</fullName>
    </recommendedName>
</protein>
<feature type="transmembrane region" description="Helical" evidence="2">
    <location>
        <begin position="273"/>
        <end position="291"/>
    </location>
</feature>
<dbReference type="Gene3D" id="1.10.3730.20">
    <property type="match status" value="1"/>
</dbReference>
<feature type="transmembrane region" description="Helical" evidence="2">
    <location>
        <begin position="64"/>
        <end position="85"/>
    </location>
</feature>
<keyword evidence="2" id="KW-0472">Membrane</keyword>
<feature type="transmembrane region" description="Helical" evidence="2">
    <location>
        <begin position="218"/>
        <end position="240"/>
    </location>
</feature>
<dbReference type="PANTHER" id="PTHR22911:SF137">
    <property type="entry name" value="SOLUTE CARRIER FAMILY 35 MEMBER G2-RELATED"/>
    <property type="match status" value="1"/>
</dbReference>
<gene>
    <name evidence="4" type="ORF">D0435_07445</name>
</gene>
<dbReference type="Proteomes" id="UP000446866">
    <property type="component" value="Unassembled WGS sequence"/>
</dbReference>
<dbReference type="EMBL" id="QXWK01000012">
    <property type="protein sequence ID" value="NBH61482.1"/>
    <property type="molecule type" value="Genomic_DNA"/>
</dbReference>
<dbReference type="Pfam" id="PF00892">
    <property type="entry name" value="EamA"/>
    <property type="match status" value="2"/>
</dbReference>
<dbReference type="AlphaFoldDB" id="A0A845QH62"/>
<comment type="caution">
    <text evidence="4">The sequence shown here is derived from an EMBL/GenBank/DDBJ whole genome shotgun (WGS) entry which is preliminary data.</text>
</comment>
<feature type="transmembrane region" description="Helical" evidence="2">
    <location>
        <begin position="186"/>
        <end position="203"/>
    </location>
</feature>
<evidence type="ECO:0000256" key="2">
    <source>
        <dbReference type="SAM" id="Phobius"/>
    </source>
</evidence>
<accession>A0A845QH62</accession>
<proteinExistence type="inferred from homology"/>
<evidence type="ECO:0000313" key="4">
    <source>
        <dbReference type="EMBL" id="NBH61482.1"/>
    </source>
</evidence>
<name>A0A845QH62_9FIRM</name>
<reference evidence="4 5" key="1">
    <citation type="submission" date="2018-08" db="EMBL/GenBank/DDBJ databases">
        <title>Murine metabolic-syndrome-specific gut microbial biobank.</title>
        <authorList>
            <person name="Liu C."/>
        </authorList>
    </citation>
    <scope>NUCLEOTIDE SEQUENCE [LARGE SCALE GENOMIC DNA]</scope>
    <source>
        <strain evidence="4 5">28</strain>
    </source>
</reference>
<keyword evidence="5" id="KW-1185">Reference proteome</keyword>
<sequence>MWLLLAVISTLFIGVSTILSKIGIKDADAYVTGAVTNTVLLAAFAGTALFSGSFGQVSDMTMSTWLSVLASGIVLSISWAFYFLGLKGGSVSVFLAIQSLTIVISMILCAVFIKEKITVFMMVGTALIITGTLLMMDRQELAALSGKGLWNSEQRWILFAGLSAVCASISYVIVKSDTEPIDTNVTSTFRYIIVVVMLWLLLAKKGKGREFGEISPKTWLFILLGAAASGAGHVLVYKALFLGKAAVIMTIYRMGMVISIILSRIFLKEKLSAKGWGGFGLLVLGVILFAVGR</sequence>
<keyword evidence="2" id="KW-1133">Transmembrane helix</keyword>
<feature type="transmembrane region" description="Helical" evidence="2">
    <location>
        <begin position="30"/>
        <end position="52"/>
    </location>
</feature>
<feature type="domain" description="EamA" evidence="3">
    <location>
        <begin position="2"/>
        <end position="135"/>
    </location>
</feature>
<evidence type="ECO:0000259" key="3">
    <source>
        <dbReference type="Pfam" id="PF00892"/>
    </source>
</evidence>
<feature type="transmembrane region" description="Helical" evidence="2">
    <location>
        <begin position="156"/>
        <end position="174"/>
    </location>
</feature>